<protein>
    <submittedName>
        <fullName evidence="2">Uncharacterized protein</fullName>
    </submittedName>
</protein>
<reference evidence="3" key="1">
    <citation type="journal article" date="2011" name="J. Bacteriol.">
        <title>Genome sequences of eight morphologically diverse alphaproteobacteria.</title>
        <authorList>
            <consortium name="US DOE Joint Genome Institute"/>
            <person name="Brown P.J."/>
            <person name="Kysela D.T."/>
            <person name="Buechlein A."/>
            <person name="Hemmerich C."/>
            <person name="Brun Y.V."/>
        </authorList>
    </citation>
    <scope>NUCLEOTIDE SEQUENCE [LARGE SCALE GENOMIC DNA]</scope>
    <source>
        <strain evidence="3">ATCC 49814 / DSM 5838 / IFAM 1418</strain>
    </source>
</reference>
<dbReference type="EMBL" id="CP001678">
    <property type="protein sequence ID" value="ACT58238.1"/>
    <property type="molecule type" value="Genomic_DNA"/>
</dbReference>
<evidence type="ECO:0000313" key="2">
    <source>
        <dbReference type="EMBL" id="ACT58238.1"/>
    </source>
</evidence>
<dbReference type="Proteomes" id="UP000002745">
    <property type="component" value="Chromosome"/>
</dbReference>
<gene>
    <name evidence="2" type="ordered locus">Hbal_0536</name>
</gene>
<sequence>MKLAEKTKPLDHQQIDEKNRQRGYDEVIPNDRSDIDRGVFRDDGQPKPETPYARKLERSNVSVKTPDDPRHPNTPDYVDEELEDDIKAKFHPATLSTD</sequence>
<proteinExistence type="predicted"/>
<evidence type="ECO:0000313" key="3">
    <source>
        <dbReference type="Proteomes" id="UP000002745"/>
    </source>
</evidence>
<dbReference type="KEGG" id="hba:Hbal_0536"/>
<dbReference type="RefSeq" id="WP_015826388.1">
    <property type="nucleotide sequence ID" value="NC_012982.1"/>
</dbReference>
<dbReference type="AlphaFoldDB" id="C6XN68"/>
<keyword evidence="3" id="KW-1185">Reference proteome</keyword>
<name>C6XN68_HIRBI</name>
<feature type="compositionally biased region" description="Basic and acidic residues" evidence="1">
    <location>
        <begin position="1"/>
        <end position="58"/>
    </location>
</feature>
<dbReference type="OrthoDB" id="7619297at2"/>
<organism evidence="2 3">
    <name type="scientific">Hirschia baltica (strain ATCC 49814 / DSM 5838 / IFAM 1418)</name>
    <dbReference type="NCBI Taxonomy" id="582402"/>
    <lineage>
        <taxon>Bacteria</taxon>
        <taxon>Pseudomonadati</taxon>
        <taxon>Pseudomonadota</taxon>
        <taxon>Alphaproteobacteria</taxon>
        <taxon>Hyphomonadales</taxon>
        <taxon>Hyphomonadaceae</taxon>
        <taxon>Hirschia</taxon>
    </lineage>
</organism>
<accession>C6XN68</accession>
<dbReference type="HOGENOM" id="CLU_2329902_0_0_5"/>
<feature type="region of interest" description="Disordered" evidence="1">
    <location>
        <begin position="1"/>
        <end position="98"/>
    </location>
</feature>
<evidence type="ECO:0000256" key="1">
    <source>
        <dbReference type="SAM" id="MobiDB-lite"/>
    </source>
</evidence>